<gene>
    <name evidence="3" type="ORF">B0T14DRAFT_191973</name>
</gene>
<evidence type="ECO:0000256" key="1">
    <source>
        <dbReference type="ARBA" id="ARBA00023242"/>
    </source>
</evidence>
<organism evidence="3 4">
    <name type="scientific">Immersiella caudata</name>
    <dbReference type="NCBI Taxonomy" id="314043"/>
    <lineage>
        <taxon>Eukaryota</taxon>
        <taxon>Fungi</taxon>
        <taxon>Dikarya</taxon>
        <taxon>Ascomycota</taxon>
        <taxon>Pezizomycotina</taxon>
        <taxon>Sordariomycetes</taxon>
        <taxon>Sordariomycetidae</taxon>
        <taxon>Sordariales</taxon>
        <taxon>Lasiosphaeriaceae</taxon>
        <taxon>Immersiella</taxon>
    </lineage>
</organism>
<evidence type="ECO:0000313" key="4">
    <source>
        <dbReference type="Proteomes" id="UP001175000"/>
    </source>
</evidence>
<protein>
    <recommendedName>
        <fullName evidence="2">Zn(2)-C6 fungal-type domain-containing protein</fullName>
    </recommendedName>
</protein>
<dbReference type="PROSITE" id="PS00463">
    <property type="entry name" value="ZN2_CY6_FUNGAL_1"/>
    <property type="match status" value="1"/>
</dbReference>
<dbReference type="InterPro" id="IPR053178">
    <property type="entry name" value="Osmoadaptation_assoc"/>
</dbReference>
<dbReference type="SUPFAM" id="SSF57701">
    <property type="entry name" value="Zn2/Cys6 DNA-binding domain"/>
    <property type="match status" value="1"/>
</dbReference>
<keyword evidence="4" id="KW-1185">Reference proteome</keyword>
<name>A0AA39WZ28_9PEZI</name>
<dbReference type="InterPro" id="IPR036864">
    <property type="entry name" value="Zn2-C6_fun-type_DNA-bd_sf"/>
</dbReference>
<dbReference type="AlphaFoldDB" id="A0AA39WZ28"/>
<dbReference type="PANTHER" id="PTHR38111">
    <property type="entry name" value="ZN(2)-C6 FUNGAL-TYPE DOMAIN-CONTAINING PROTEIN-RELATED"/>
    <property type="match status" value="1"/>
</dbReference>
<evidence type="ECO:0000313" key="3">
    <source>
        <dbReference type="EMBL" id="KAK0623982.1"/>
    </source>
</evidence>
<evidence type="ECO:0000259" key="2">
    <source>
        <dbReference type="PROSITE" id="PS50048"/>
    </source>
</evidence>
<keyword evidence="1" id="KW-0539">Nucleus</keyword>
<dbReference type="EMBL" id="JAULSU010000003">
    <property type="protein sequence ID" value="KAK0623982.1"/>
    <property type="molecule type" value="Genomic_DNA"/>
</dbReference>
<dbReference type="PROSITE" id="PS50048">
    <property type="entry name" value="ZN2_CY6_FUNGAL_2"/>
    <property type="match status" value="1"/>
</dbReference>
<dbReference type="SMART" id="SM00066">
    <property type="entry name" value="GAL4"/>
    <property type="match status" value="1"/>
</dbReference>
<reference evidence="3" key="1">
    <citation type="submission" date="2023-06" db="EMBL/GenBank/DDBJ databases">
        <title>Genome-scale phylogeny and comparative genomics of the fungal order Sordariales.</title>
        <authorList>
            <consortium name="Lawrence Berkeley National Laboratory"/>
            <person name="Hensen N."/>
            <person name="Bonometti L."/>
            <person name="Westerberg I."/>
            <person name="Brannstrom I.O."/>
            <person name="Guillou S."/>
            <person name="Cros-Aarteil S."/>
            <person name="Calhoun S."/>
            <person name="Haridas S."/>
            <person name="Kuo A."/>
            <person name="Mondo S."/>
            <person name="Pangilinan J."/>
            <person name="Riley R."/>
            <person name="Labutti K."/>
            <person name="Andreopoulos B."/>
            <person name="Lipzen A."/>
            <person name="Chen C."/>
            <person name="Yanf M."/>
            <person name="Daum C."/>
            <person name="Ng V."/>
            <person name="Clum A."/>
            <person name="Steindorff A."/>
            <person name="Ohm R."/>
            <person name="Martin F."/>
            <person name="Silar P."/>
            <person name="Natvig D."/>
            <person name="Lalanne C."/>
            <person name="Gautier V."/>
            <person name="Ament-Velasquez S.L."/>
            <person name="Kruys A."/>
            <person name="Hutchinson M.I."/>
            <person name="Powell A.J."/>
            <person name="Barry K."/>
            <person name="Miller A.N."/>
            <person name="Grigoriev I.V."/>
            <person name="Debuchy R."/>
            <person name="Gladieux P."/>
            <person name="Thoren M.H."/>
            <person name="Johannesson H."/>
        </authorList>
    </citation>
    <scope>NUCLEOTIDE SEQUENCE</scope>
    <source>
        <strain evidence="3">CBS 606.72</strain>
    </source>
</reference>
<dbReference type="GO" id="GO:0008270">
    <property type="term" value="F:zinc ion binding"/>
    <property type="evidence" value="ECO:0007669"/>
    <property type="project" value="InterPro"/>
</dbReference>
<dbReference type="Pfam" id="PF00172">
    <property type="entry name" value="Zn_clus"/>
    <property type="match status" value="1"/>
</dbReference>
<sequence>MVGVPGRSKACVTCRRRRKGCDLKRPACTQCSKAGLQCGSYEPPRVFVVSTPESRYPGYSLKATASPQSPSPLWDRIQHNQFSSELTNLRLLVRPEQEKRCIDLFWEAYFPSGRPIPENAIRSYTCTWTETAQKSYRDEKCLRHAVWANCLLVTGSRHSTEWMVKEASIWYGEALLELRVSLGRPRGARGALIATVKLLGMFETFSREFESTEPKNDAEPPNWQQHSAGELALFMARTPMAHMDGDAHHVFADERAEMALSSILQRKRLALSASEWKSVPWSRIPKNMKDILIDVLVEIPGLVEDLDAVRLAKNSDARQALRADLEERCWQHHRDLRCWLGLLSRFVNPCPNPCPSPKPPDPVDVVTRVARVHGMSFFWVTSLVLYSILREVRESQHAAAEETNPLYHVQRIVEAISILMRPEAGLYGRHSVVLQIEIAIRYSLEISPRSGESEALVARLRSLKHDSRFVSVES</sequence>
<dbReference type="PANTHER" id="PTHR38111:SF11">
    <property type="entry name" value="TRANSCRIPTION FACTOR DOMAIN-CONTAINING PROTEIN-RELATED"/>
    <property type="match status" value="1"/>
</dbReference>
<comment type="caution">
    <text evidence="3">The sequence shown here is derived from an EMBL/GenBank/DDBJ whole genome shotgun (WGS) entry which is preliminary data.</text>
</comment>
<dbReference type="CDD" id="cd00067">
    <property type="entry name" value="GAL4"/>
    <property type="match status" value="1"/>
</dbReference>
<feature type="domain" description="Zn(2)-C6 fungal-type" evidence="2">
    <location>
        <begin position="10"/>
        <end position="38"/>
    </location>
</feature>
<dbReference type="GO" id="GO:0000981">
    <property type="term" value="F:DNA-binding transcription factor activity, RNA polymerase II-specific"/>
    <property type="evidence" value="ECO:0007669"/>
    <property type="project" value="InterPro"/>
</dbReference>
<proteinExistence type="predicted"/>
<accession>A0AA39WZ28</accession>
<dbReference type="InterPro" id="IPR001138">
    <property type="entry name" value="Zn2Cys6_DnaBD"/>
</dbReference>
<dbReference type="Gene3D" id="4.10.240.10">
    <property type="entry name" value="Zn(2)-C6 fungal-type DNA-binding domain"/>
    <property type="match status" value="1"/>
</dbReference>
<dbReference type="Proteomes" id="UP001175000">
    <property type="component" value="Unassembled WGS sequence"/>
</dbReference>